<dbReference type="Pfam" id="PF03953">
    <property type="entry name" value="Tubulin_C"/>
    <property type="match status" value="1"/>
</dbReference>
<dbReference type="Gene3D" id="1.10.287.600">
    <property type="entry name" value="Helix hairpin bin"/>
    <property type="match status" value="1"/>
</dbReference>
<dbReference type="PANTHER" id="PTHR11588">
    <property type="entry name" value="TUBULIN"/>
    <property type="match status" value="1"/>
</dbReference>
<feature type="domain" description="Tubulin/FtsZ 2-layer sandwich" evidence="6">
    <location>
        <begin position="30"/>
        <end position="142"/>
    </location>
</feature>
<name>A0ABD0ZCJ9_9HEMI</name>
<dbReference type="EMBL" id="JBFDAA010000003">
    <property type="protein sequence ID" value="KAL1138548.1"/>
    <property type="molecule type" value="Genomic_DNA"/>
</dbReference>
<evidence type="ECO:0000313" key="7">
    <source>
        <dbReference type="EMBL" id="KAL1138548.1"/>
    </source>
</evidence>
<protein>
    <recommendedName>
        <fullName evidence="6">Tubulin/FtsZ 2-layer sandwich domain-containing protein</fullName>
    </recommendedName>
</protein>
<keyword evidence="4" id="KW-0547">Nucleotide-binding</keyword>
<evidence type="ECO:0000259" key="6">
    <source>
        <dbReference type="Pfam" id="PF03953"/>
    </source>
</evidence>
<keyword evidence="3" id="KW-0493">Microtubule</keyword>
<dbReference type="InterPro" id="IPR002453">
    <property type="entry name" value="Beta_tubulin"/>
</dbReference>
<gene>
    <name evidence="7" type="ORF">AAG570_008611</name>
</gene>
<evidence type="ECO:0000256" key="3">
    <source>
        <dbReference type="ARBA" id="ARBA00022701"/>
    </source>
</evidence>
<evidence type="ECO:0000256" key="2">
    <source>
        <dbReference type="ARBA" id="ARBA00009636"/>
    </source>
</evidence>
<dbReference type="GO" id="GO:0005874">
    <property type="term" value="C:microtubule"/>
    <property type="evidence" value="ECO:0007669"/>
    <property type="project" value="UniProtKB-KW"/>
</dbReference>
<reference evidence="7 8" key="1">
    <citation type="submission" date="2024-07" db="EMBL/GenBank/DDBJ databases">
        <title>Chromosome-level genome assembly of the water stick insect Ranatra chinensis (Heteroptera: Nepidae).</title>
        <authorList>
            <person name="Liu X."/>
        </authorList>
    </citation>
    <scope>NUCLEOTIDE SEQUENCE [LARGE SCALE GENOMIC DNA]</scope>
    <source>
        <strain evidence="7">Cailab_2021Rc</strain>
        <tissue evidence="7">Muscle</tissue>
    </source>
</reference>
<dbReference type="GO" id="GO:0005525">
    <property type="term" value="F:GTP binding"/>
    <property type="evidence" value="ECO:0007669"/>
    <property type="project" value="UniProtKB-KW"/>
</dbReference>
<dbReference type="InterPro" id="IPR000217">
    <property type="entry name" value="Tubulin"/>
</dbReference>
<dbReference type="InterPro" id="IPR018316">
    <property type="entry name" value="Tubulin/FtsZ_2-layer-sand-dom"/>
</dbReference>
<dbReference type="Proteomes" id="UP001558652">
    <property type="component" value="Unassembled WGS sequence"/>
</dbReference>
<evidence type="ECO:0000313" key="8">
    <source>
        <dbReference type="Proteomes" id="UP001558652"/>
    </source>
</evidence>
<accession>A0ABD0ZCJ9</accession>
<comment type="cofactor">
    <cofactor evidence="1">
        <name>Mg(2+)</name>
        <dbReference type="ChEBI" id="CHEBI:18420"/>
    </cofactor>
</comment>
<keyword evidence="5" id="KW-0342">GTP-binding</keyword>
<sequence length="208" mass="23201">MTSRYPEVTLNSDMRRMYMNMVPFKGLGLLTTSSVPISSRGVSVDRSDKPYDLIGQVLDSKNSPFGCDYWRGRFMACCALFRGTLTPDKATSYVTAVQEKHWSSFASTFTQGIQTTYVAHPPHGLKTSASVVANTTAVRQPLGNLLKTFRAMFKQRVLLHYYLGEGLEEAEFRTAEHRLSALVTLYLKQHGKSKAHTGQDFGGSDEDD</sequence>
<keyword evidence="8" id="KW-1185">Reference proteome</keyword>
<comment type="caution">
    <text evidence="7">The sequence shown here is derived from an EMBL/GenBank/DDBJ whole genome shotgun (WGS) entry which is preliminary data.</text>
</comment>
<evidence type="ECO:0000256" key="5">
    <source>
        <dbReference type="ARBA" id="ARBA00023134"/>
    </source>
</evidence>
<dbReference type="Gene3D" id="3.40.50.1440">
    <property type="entry name" value="Tubulin/FtsZ, GTPase domain"/>
    <property type="match status" value="1"/>
</dbReference>
<dbReference type="SUPFAM" id="SSF55307">
    <property type="entry name" value="Tubulin C-terminal domain-like"/>
    <property type="match status" value="1"/>
</dbReference>
<dbReference type="AlphaFoldDB" id="A0ABD0ZCJ9"/>
<evidence type="ECO:0000256" key="1">
    <source>
        <dbReference type="ARBA" id="ARBA00001946"/>
    </source>
</evidence>
<dbReference type="InterPro" id="IPR036525">
    <property type="entry name" value="Tubulin/FtsZ_GTPase_sf"/>
</dbReference>
<dbReference type="PRINTS" id="PR01163">
    <property type="entry name" value="BETATUBULIN"/>
</dbReference>
<evidence type="ECO:0000256" key="4">
    <source>
        <dbReference type="ARBA" id="ARBA00022741"/>
    </source>
</evidence>
<organism evidence="7 8">
    <name type="scientific">Ranatra chinensis</name>
    <dbReference type="NCBI Taxonomy" id="642074"/>
    <lineage>
        <taxon>Eukaryota</taxon>
        <taxon>Metazoa</taxon>
        <taxon>Ecdysozoa</taxon>
        <taxon>Arthropoda</taxon>
        <taxon>Hexapoda</taxon>
        <taxon>Insecta</taxon>
        <taxon>Pterygota</taxon>
        <taxon>Neoptera</taxon>
        <taxon>Paraneoptera</taxon>
        <taxon>Hemiptera</taxon>
        <taxon>Heteroptera</taxon>
        <taxon>Panheteroptera</taxon>
        <taxon>Nepomorpha</taxon>
        <taxon>Nepidae</taxon>
        <taxon>Ranatrinae</taxon>
        <taxon>Ranatra</taxon>
    </lineage>
</organism>
<proteinExistence type="inferred from homology"/>
<dbReference type="InterPro" id="IPR008280">
    <property type="entry name" value="Tub_FtsZ_C"/>
</dbReference>
<comment type="similarity">
    <text evidence="2">Belongs to the tubulin family.</text>
</comment>
<dbReference type="InterPro" id="IPR023123">
    <property type="entry name" value="Tubulin_C"/>
</dbReference>